<dbReference type="InterPro" id="IPR036928">
    <property type="entry name" value="AS_sf"/>
</dbReference>
<evidence type="ECO:0000259" key="1">
    <source>
        <dbReference type="Pfam" id="PF01425"/>
    </source>
</evidence>
<dbReference type="RefSeq" id="WP_026640921.1">
    <property type="nucleotide sequence ID" value="NZ_NEVK01000003.1"/>
</dbReference>
<proteinExistence type="predicted"/>
<dbReference type="AlphaFoldDB" id="A0A261RHK6"/>
<reference evidence="3" key="1">
    <citation type="submission" date="2017-05" db="EMBL/GenBank/DDBJ databases">
        <title>Complete and WGS of Bordetella genogroups.</title>
        <authorList>
            <person name="Spilker T."/>
            <person name="Lipuma J."/>
        </authorList>
    </citation>
    <scope>NUCLEOTIDE SEQUENCE [LARGE SCALE GENOMIC DNA]</scope>
    <source>
        <strain evidence="3">AU18089</strain>
    </source>
</reference>
<organism evidence="2 3">
    <name type="scientific">Bordetella genomosp. 7</name>
    <dbReference type="NCBI Taxonomy" id="1416805"/>
    <lineage>
        <taxon>Bacteria</taxon>
        <taxon>Pseudomonadati</taxon>
        <taxon>Pseudomonadota</taxon>
        <taxon>Betaproteobacteria</taxon>
        <taxon>Burkholderiales</taxon>
        <taxon>Alcaligenaceae</taxon>
        <taxon>Bordetella</taxon>
    </lineage>
</organism>
<evidence type="ECO:0000313" key="3">
    <source>
        <dbReference type="Proteomes" id="UP000216947"/>
    </source>
</evidence>
<accession>A0A261RHK6</accession>
<feature type="domain" description="Amidase" evidence="1">
    <location>
        <begin position="85"/>
        <end position="506"/>
    </location>
</feature>
<evidence type="ECO:0000313" key="2">
    <source>
        <dbReference type="EMBL" id="OZI24528.1"/>
    </source>
</evidence>
<keyword evidence="3" id="KW-1185">Reference proteome</keyword>
<dbReference type="InterPro" id="IPR000120">
    <property type="entry name" value="Amidase"/>
</dbReference>
<dbReference type="PANTHER" id="PTHR11895">
    <property type="entry name" value="TRANSAMIDASE"/>
    <property type="match status" value="1"/>
</dbReference>
<gene>
    <name evidence="2" type="ORF">CAL19_03160</name>
</gene>
<dbReference type="PANTHER" id="PTHR11895:SF176">
    <property type="entry name" value="AMIDASE AMID-RELATED"/>
    <property type="match status" value="1"/>
</dbReference>
<dbReference type="GO" id="GO:0003824">
    <property type="term" value="F:catalytic activity"/>
    <property type="evidence" value="ECO:0007669"/>
    <property type="project" value="InterPro"/>
</dbReference>
<dbReference type="Gene3D" id="3.90.1300.10">
    <property type="entry name" value="Amidase signature (AS) domain"/>
    <property type="match status" value="1"/>
</dbReference>
<comment type="caution">
    <text evidence="2">The sequence shown here is derived from an EMBL/GenBank/DDBJ whole genome shotgun (WGS) entry which is preliminary data.</text>
</comment>
<protein>
    <submittedName>
        <fullName evidence="2">Amidase</fullName>
    </submittedName>
</protein>
<dbReference type="Pfam" id="PF01425">
    <property type="entry name" value="Amidase"/>
    <property type="match status" value="1"/>
</dbReference>
<dbReference type="InterPro" id="IPR023631">
    <property type="entry name" value="Amidase_dom"/>
</dbReference>
<dbReference type="SUPFAM" id="SSF75304">
    <property type="entry name" value="Amidase signature (AS) enzymes"/>
    <property type="match status" value="1"/>
</dbReference>
<dbReference type="EMBL" id="NEVK01000003">
    <property type="protein sequence ID" value="OZI24528.1"/>
    <property type="molecule type" value="Genomic_DNA"/>
</dbReference>
<sequence>MDALIQSARDWSGARGLPLDGDDLPDLAMAVAGLAATLQEEAALLAMTEVAAPFGQVLRSLAPEPWPDAPAPADAPARRGSEAWVRDCLAQIERSAPGRLAWVDIDADAALAQARQRDEEYRQGGPCGPLHGMPVGIKDMFDRKGRVAGWGTRLRDGSAPAGADSAVVARLHAAGAVVLGAQHMAEFAMSPTGWNATLGPGRNPWDIGRVSGGSSSGAAMSVAAGHVPLAIGSDTGGSVRLPAALCGLTGLKPTQHRISVAGAMPLSPSQDCIGPLAWSAELCGHAYRALAGADAADLSCVDAPATLGDAPRALRVAVPRWRDDDPMSADMRRALDEAVRALRDAGVECHPVASPYPLLQRAGQLASIVLAVEAAAMHRRWLHEHGDGYGRQVRRRIARGLLVSGADYCNALRLRAPFLRHYLNAVQGGADALLLPCTPDVAPRVDDTHGPDQARLEREFALLSSWTRGINYLGLPVLTLPAGAGAGGLPLGMQLVGPPLGEDRVLALGRLFQRTTTWHARRPAPGMQTGGSTAATEAT</sequence>
<dbReference type="Proteomes" id="UP000216947">
    <property type="component" value="Unassembled WGS sequence"/>
</dbReference>
<name>A0A261RHK6_9BORD</name>